<dbReference type="Pfam" id="PF00067">
    <property type="entry name" value="p450"/>
    <property type="match status" value="2"/>
</dbReference>
<comment type="similarity">
    <text evidence="1">Belongs to the cytochrome P450 family.</text>
</comment>
<keyword evidence="4" id="KW-0408">Iron</keyword>
<dbReference type="AlphaFoldDB" id="A0AAV2YZM4"/>
<name>A0AAV2YZM4_9STRA</name>
<dbReference type="GO" id="GO:0005506">
    <property type="term" value="F:iron ion binding"/>
    <property type="evidence" value="ECO:0007669"/>
    <property type="project" value="InterPro"/>
</dbReference>
<evidence type="ECO:0000256" key="3">
    <source>
        <dbReference type="ARBA" id="ARBA00023002"/>
    </source>
</evidence>
<reference evidence="5" key="1">
    <citation type="submission" date="2022-11" db="EMBL/GenBank/DDBJ databases">
        <authorList>
            <person name="Morgan W.R."/>
            <person name="Tartar A."/>
        </authorList>
    </citation>
    <scope>NUCLEOTIDE SEQUENCE</scope>
    <source>
        <strain evidence="5">ARSEF 373</strain>
    </source>
</reference>
<dbReference type="PANTHER" id="PTHR24296">
    <property type="entry name" value="CYTOCHROME P450"/>
    <property type="match status" value="1"/>
</dbReference>
<protein>
    <recommendedName>
        <fullName evidence="7">Cytochrome P450</fullName>
    </recommendedName>
</protein>
<evidence type="ECO:0000256" key="4">
    <source>
        <dbReference type="ARBA" id="ARBA00023004"/>
    </source>
</evidence>
<dbReference type="Gene3D" id="1.10.630.10">
    <property type="entry name" value="Cytochrome P450"/>
    <property type="match status" value="2"/>
</dbReference>
<evidence type="ECO:0008006" key="7">
    <source>
        <dbReference type="Google" id="ProtNLM"/>
    </source>
</evidence>
<sequence length="711" mass="80508">ISISESTPVLAVAGVVLLALLLWRQHHLRRQPYRLERIENDDNTEKTLRRVPVPSPPSTHWLWGNTLDAMKYQKPRWHEWLKEESDRVHNQPWLLSIMGTAPTLVLSSPEAFEDVLQKQPDVFLKGPAKCELLRDFMGEGIIAVDGALWQLQRKRTAHLLASASMTALMEESIQDKAKVLCQVLDKLGQAGASFSLKRLLQQLTCDIFARVGFGIELNCMHNAYLAATPSSHPFLQSMADTSRVLQARMQQPTWLWKLKRYLDIGQEKVALQGHQAVHDLPVDGRTRKPYRLESSLHSDNTADKFLCRVALPVPPSTHWLWGNTLDAMKYQKPRWHEWLKEESDRVHNQPWLLSIMGTAPTLVLSSPEAFEDVLQKQPDVFLKGPAKCELLRDFFGEGIVAVDGEAWRRQRRRTTQLLVSPRMMELMERVIQDKTRVLCQVLDKLVASRQAFGLKVLMKQLTSDIFGQVGFGIDLHCLERANLDAKPSMHPFLQSLAPVGVVLQARMHQPTWLWKLKRWANIGVEKTARKCVGVMHDMIVQTMTEQQQQLGETRKNLLTVFLDQEAQESVDSNGDCALDPALVRDMALSFFGAGQGTTSEALAWVFVMLNRHPDLVTKLRAELEEKLPDLVGAQRNGCQPGEIVVPTGGQVQGLTFMEAFLRESMRLNGMALTTRMAMQDTTLNDAQKELPNKRDDGVVVVAFRRYTAPTS</sequence>
<accession>A0AAV2YZM4</accession>
<keyword evidence="6" id="KW-1185">Reference proteome</keyword>
<comment type="caution">
    <text evidence="5">The sequence shown here is derived from an EMBL/GenBank/DDBJ whole genome shotgun (WGS) entry which is preliminary data.</text>
</comment>
<keyword evidence="2" id="KW-0479">Metal-binding</keyword>
<dbReference type="SUPFAM" id="SSF48264">
    <property type="entry name" value="Cytochrome P450"/>
    <property type="match status" value="2"/>
</dbReference>
<feature type="non-terminal residue" evidence="5">
    <location>
        <position position="1"/>
    </location>
</feature>
<evidence type="ECO:0000313" key="6">
    <source>
        <dbReference type="Proteomes" id="UP001146120"/>
    </source>
</evidence>
<dbReference type="InterPro" id="IPR036396">
    <property type="entry name" value="Cyt_P450_sf"/>
</dbReference>
<dbReference type="GO" id="GO:0020037">
    <property type="term" value="F:heme binding"/>
    <property type="evidence" value="ECO:0007669"/>
    <property type="project" value="InterPro"/>
</dbReference>
<dbReference type="Proteomes" id="UP001146120">
    <property type="component" value="Unassembled WGS sequence"/>
</dbReference>
<dbReference type="GO" id="GO:0004497">
    <property type="term" value="F:monooxygenase activity"/>
    <property type="evidence" value="ECO:0007669"/>
    <property type="project" value="InterPro"/>
</dbReference>
<organism evidence="5 6">
    <name type="scientific">Lagenidium giganteum</name>
    <dbReference type="NCBI Taxonomy" id="4803"/>
    <lineage>
        <taxon>Eukaryota</taxon>
        <taxon>Sar</taxon>
        <taxon>Stramenopiles</taxon>
        <taxon>Oomycota</taxon>
        <taxon>Peronosporomycetes</taxon>
        <taxon>Pythiales</taxon>
        <taxon>Pythiaceae</taxon>
    </lineage>
</organism>
<evidence type="ECO:0000313" key="5">
    <source>
        <dbReference type="EMBL" id="DBA00476.1"/>
    </source>
</evidence>
<evidence type="ECO:0000256" key="1">
    <source>
        <dbReference type="ARBA" id="ARBA00010617"/>
    </source>
</evidence>
<dbReference type="GO" id="GO:0016705">
    <property type="term" value="F:oxidoreductase activity, acting on paired donors, with incorporation or reduction of molecular oxygen"/>
    <property type="evidence" value="ECO:0007669"/>
    <property type="project" value="InterPro"/>
</dbReference>
<dbReference type="EMBL" id="DAKRPA010000063">
    <property type="protein sequence ID" value="DBA00476.1"/>
    <property type="molecule type" value="Genomic_DNA"/>
</dbReference>
<gene>
    <name evidence="5" type="ORF">N0F65_002719</name>
</gene>
<evidence type="ECO:0000256" key="2">
    <source>
        <dbReference type="ARBA" id="ARBA00022723"/>
    </source>
</evidence>
<keyword evidence="3" id="KW-0560">Oxidoreductase</keyword>
<reference evidence="5" key="2">
    <citation type="journal article" date="2023" name="Microbiol Resour">
        <title>Decontamination and Annotation of the Draft Genome Sequence of the Oomycete Lagenidium giganteum ARSEF 373.</title>
        <authorList>
            <person name="Morgan W.R."/>
            <person name="Tartar A."/>
        </authorList>
    </citation>
    <scope>NUCLEOTIDE SEQUENCE</scope>
    <source>
        <strain evidence="5">ARSEF 373</strain>
    </source>
</reference>
<proteinExistence type="inferred from homology"/>
<dbReference type="InterPro" id="IPR001128">
    <property type="entry name" value="Cyt_P450"/>
</dbReference>